<gene>
    <name evidence="2" type="ORF">FOZ62_026297</name>
</gene>
<accession>A0A7J6PJ85</accession>
<feature type="signal peptide" evidence="1">
    <location>
        <begin position="1"/>
        <end position="25"/>
    </location>
</feature>
<dbReference type="EMBL" id="JABANM010035736">
    <property type="protein sequence ID" value="KAF4696244.1"/>
    <property type="molecule type" value="Genomic_DNA"/>
</dbReference>
<sequence length="200" mass="22925">MVRRFPLSRLLSFSASAILWWPVKSASPDVGSRQAVSFSIREKTMKTVIGFRETEDGELSVIDVAQSSFPDGTGLWLKFAFLADEDALKEEFDSPTFHRILEENDSSNISPAVLKTHLMENFINLEIQERYHKKFSRAKHAELHCKLTSSADTRLPPWDSWDLSHGFEIHYTIYLTRAEASEPLVLRAMEADLSWKEGYK</sequence>
<feature type="non-terminal residue" evidence="2">
    <location>
        <position position="200"/>
    </location>
</feature>
<evidence type="ECO:0000313" key="2">
    <source>
        <dbReference type="EMBL" id="KAF4696244.1"/>
    </source>
</evidence>
<reference evidence="2 3" key="1">
    <citation type="submission" date="2020-04" db="EMBL/GenBank/DDBJ databases">
        <title>Perkinsus olseni comparative genomics.</title>
        <authorList>
            <person name="Bogema D.R."/>
        </authorList>
    </citation>
    <scope>NUCLEOTIDE SEQUENCE [LARGE SCALE GENOMIC DNA]</scope>
    <source>
        <strain evidence="2">ATCC PRA-205</strain>
    </source>
</reference>
<name>A0A7J6PJ85_PEROL</name>
<protein>
    <submittedName>
        <fullName evidence="2">Uncharacterized protein</fullName>
    </submittedName>
</protein>
<evidence type="ECO:0000256" key="1">
    <source>
        <dbReference type="SAM" id="SignalP"/>
    </source>
</evidence>
<dbReference type="AlphaFoldDB" id="A0A7J6PJ85"/>
<feature type="chain" id="PRO_5029464228" evidence="1">
    <location>
        <begin position="26"/>
        <end position="200"/>
    </location>
</feature>
<dbReference type="Proteomes" id="UP000574390">
    <property type="component" value="Unassembled WGS sequence"/>
</dbReference>
<evidence type="ECO:0000313" key="3">
    <source>
        <dbReference type="Proteomes" id="UP000574390"/>
    </source>
</evidence>
<keyword evidence="1" id="KW-0732">Signal</keyword>
<organism evidence="2 3">
    <name type="scientific">Perkinsus olseni</name>
    <name type="common">Perkinsus atlanticus</name>
    <dbReference type="NCBI Taxonomy" id="32597"/>
    <lineage>
        <taxon>Eukaryota</taxon>
        <taxon>Sar</taxon>
        <taxon>Alveolata</taxon>
        <taxon>Perkinsozoa</taxon>
        <taxon>Perkinsea</taxon>
        <taxon>Perkinsida</taxon>
        <taxon>Perkinsidae</taxon>
        <taxon>Perkinsus</taxon>
    </lineage>
</organism>
<proteinExistence type="predicted"/>
<comment type="caution">
    <text evidence="2">The sequence shown here is derived from an EMBL/GenBank/DDBJ whole genome shotgun (WGS) entry which is preliminary data.</text>
</comment>